<evidence type="ECO:0000256" key="1">
    <source>
        <dbReference type="SAM" id="Phobius"/>
    </source>
</evidence>
<dbReference type="EMBL" id="JAVMIP010000001">
    <property type="protein sequence ID" value="MDS3859334.1"/>
    <property type="molecule type" value="Genomic_DNA"/>
</dbReference>
<evidence type="ECO:0000313" key="2">
    <source>
        <dbReference type="EMBL" id="MDS3859334.1"/>
    </source>
</evidence>
<evidence type="ECO:0000313" key="3">
    <source>
        <dbReference type="Proteomes" id="UP001268256"/>
    </source>
</evidence>
<keyword evidence="1" id="KW-0472">Membrane</keyword>
<comment type="caution">
    <text evidence="2">The sequence shown here is derived from an EMBL/GenBank/DDBJ whole genome shotgun (WGS) entry which is preliminary data.</text>
</comment>
<gene>
    <name evidence="2" type="ORF">RIF25_00795</name>
</gene>
<dbReference type="RefSeq" id="WP_322876669.1">
    <property type="nucleotide sequence ID" value="NZ_JAVMIP010000001.1"/>
</dbReference>
<proteinExistence type="predicted"/>
<reference evidence="3" key="1">
    <citation type="submission" date="2023-07" db="EMBL/GenBank/DDBJ databases">
        <authorList>
            <person name="Luz R."/>
            <person name="Cordeiro R."/>
            <person name="Fonseca A."/>
            <person name="Goncalves V."/>
        </authorList>
    </citation>
    <scope>NUCLEOTIDE SEQUENCE [LARGE SCALE GENOMIC DNA]</scope>
    <source>
        <strain evidence="3">BACA0444</strain>
    </source>
</reference>
<keyword evidence="1" id="KW-0812">Transmembrane</keyword>
<keyword evidence="1" id="KW-1133">Transmembrane helix</keyword>
<accession>A0AAE4JWW2</accession>
<keyword evidence="3" id="KW-1185">Reference proteome</keyword>
<dbReference type="Proteomes" id="UP001268256">
    <property type="component" value="Unassembled WGS sequence"/>
</dbReference>
<protein>
    <submittedName>
        <fullName evidence="2">Uncharacterized protein</fullName>
    </submittedName>
</protein>
<sequence>MNINSLYVSPSLRFWLTLILGVWALGALGLGWLVKSFVILLLILAVTPILIVIGLRFWLKQNLIQAPCPVCGFEFASLVNSKTRCPNCGEAVEVQDRQFVRQTPPGTIDVAAVEVQSQALED</sequence>
<dbReference type="AlphaFoldDB" id="A0AAE4JWW2"/>
<feature type="transmembrane region" description="Helical" evidence="1">
    <location>
        <begin position="12"/>
        <end position="33"/>
    </location>
</feature>
<organism evidence="2 3">
    <name type="scientific">Pseudocalidococcus azoricus BACA0444</name>
    <dbReference type="NCBI Taxonomy" id="2918990"/>
    <lineage>
        <taxon>Bacteria</taxon>
        <taxon>Bacillati</taxon>
        <taxon>Cyanobacteriota</taxon>
        <taxon>Cyanophyceae</taxon>
        <taxon>Acaryochloridales</taxon>
        <taxon>Thermosynechococcaceae</taxon>
        <taxon>Pseudocalidococcus</taxon>
        <taxon>Pseudocalidococcus azoricus</taxon>
    </lineage>
</organism>
<feature type="transmembrane region" description="Helical" evidence="1">
    <location>
        <begin position="39"/>
        <end position="59"/>
    </location>
</feature>
<name>A0AAE4JWW2_9CYAN</name>